<dbReference type="GO" id="GO:0005655">
    <property type="term" value="C:nucleolar ribonuclease P complex"/>
    <property type="evidence" value="ECO:0007669"/>
    <property type="project" value="InterPro"/>
</dbReference>
<keyword evidence="7" id="KW-1185">Reference proteome</keyword>
<feature type="region of interest" description="Disordered" evidence="4">
    <location>
        <begin position="1"/>
        <end position="20"/>
    </location>
</feature>
<dbReference type="GO" id="GO:0000172">
    <property type="term" value="C:ribonuclease MRP complex"/>
    <property type="evidence" value="ECO:0007669"/>
    <property type="project" value="InterPro"/>
</dbReference>
<dbReference type="PANTHER" id="PTHR22731:SF3">
    <property type="entry name" value="RIBONUCLEASES P_MRP PROTEIN SUBUNIT POP1"/>
    <property type="match status" value="1"/>
</dbReference>
<evidence type="ECO:0000256" key="4">
    <source>
        <dbReference type="SAM" id="MobiDB-lite"/>
    </source>
</evidence>
<dbReference type="InterPro" id="IPR009723">
    <property type="entry name" value="Pop1_N"/>
</dbReference>
<accession>A0A1E5R4A8</accession>
<evidence type="ECO:0000313" key="7">
    <source>
        <dbReference type="Proteomes" id="UP000095358"/>
    </source>
</evidence>
<dbReference type="AlphaFoldDB" id="A0A1E5R4A8"/>
<protein>
    <submittedName>
        <fullName evidence="6">Ribonucleases P/MRP protein subunit POP1</fullName>
    </submittedName>
</protein>
<dbReference type="InterPro" id="IPR012590">
    <property type="entry name" value="POPLD_dom"/>
</dbReference>
<evidence type="ECO:0000256" key="3">
    <source>
        <dbReference type="ARBA" id="ARBA00023242"/>
    </source>
</evidence>
<dbReference type="PANTHER" id="PTHR22731">
    <property type="entry name" value="RIBONUCLEASES P/MRP PROTEIN SUBUNIT POP1"/>
    <property type="match status" value="1"/>
</dbReference>
<dbReference type="PROSITE" id="PS50309">
    <property type="entry name" value="DC"/>
    <property type="match status" value="1"/>
</dbReference>
<feature type="domain" description="Doublecortin" evidence="5">
    <location>
        <begin position="704"/>
        <end position="793"/>
    </location>
</feature>
<organism evidence="6 7">
    <name type="scientific">Hanseniaspora uvarum</name>
    <name type="common">Yeast</name>
    <name type="synonym">Kloeckera apiculata</name>
    <dbReference type="NCBI Taxonomy" id="29833"/>
    <lineage>
        <taxon>Eukaryota</taxon>
        <taxon>Fungi</taxon>
        <taxon>Dikarya</taxon>
        <taxon>Ascomycota</taxon>
        <taxon>Saccharomycotina</taxon>
        <taxon>Saccharomycetes</taxon>
        <taxon>Saccharomycodales</taxon>
        <taxon>Saccharomycodaceae</taxon>
        <taxon>Hanseniaspora</taxon>
    </lineage>
</organism>
<evidence type="ECO:0000256" key="2">
    <source>
        <dbReference type="ARBA" id="ARBA00022694"/>
    </source>
</evidence>
<dbReference type="InterPro" id="IPR003533">
    <property type="entry name" value="Doublecortin_dom"/>
</dbReference>
<dbReference type="InterPro" id="IPR039182">
    <property type="entry name" value="Pop1"/>
</dbReference>
<reference evidence="7" key="1">
    <citation type="journal article" date="2016" name="Genome Announc.">
        <title>Genome sequences of three species of Hanseniaspora isolated from spontaneous wine fermentations.</title>
        <authorList>
            <person name="Sternes P.R."/>
            <person name="Lee D."/>
            <person name="Kutyna D.R."/>
            <person name="Borneman A.R."/>
        </authorList>
    </citation>
    <scope>NUCLEOTIDE SEQUENCE [LARGE SCALE GENOMIC DNA]</scope>
    <source>
        <strain evidence="7">AWRI3580</strain>
    </source>
</reference>
<proteinExistence type="predicted"/>
<evidence type="ECO:0000313" key="6">
    <source>
        <dbReference type="EMBL" id="OEJ81711.1"/>
    </source>
</evidence>
<dbReference type="GO" id="GO:0035556">
    <property type="term" value="P:intracellular signal transduction"/>
    <property type="evidence" value="ECO:0007669"/>
    <property type="project" value="InterPro"/>
</dbReference>
<sequence length="794" mass="93597">MAKQEHNNKQAKASKLKNTRTIRTIQYNENNDAKKKSDYNGLLSKDLSLIKTEDYINLKQAEIKAFIDTIIKNKKYGSNKRAYQSLPRHLRRRTGSHNIRRVPKRLRKRTLKEMMKSDQKVMDGNTSLMKHNKSLTNKQYYKQKMAVKLLKLLTRSKFMRRSIPSKIGKFKIGSRFNLRQRIKIMENSIKEMKQQMGKEDSSDVLNNRLGHIDLVGNNKAVEDTLRLNKSIKYYKRQQGKDQCKWLPSHVYNIKRCHMIKYHGFKVALKPTLKCYRLINRNNGIGNKADKTLIMDTSHLGKILITLEKGEDLFELLNSKFDKKTLKFSNKGVYVDGVYYGSVNYLKWIEKKKKMLLMLDSAVYKRVIKKLLSLYTNEVKEGVLNVQDLTFAVGSIKIIGTQSLNTLLKCIRTYQENEEDESLLNFTEFYQLASQFKDYSNFINDNFIMGLNIKDPRLTRTPSLPQLKSEFSESDMLKMFNKLQNLNKYSIPKESFDLFDSHKRYESYKDKLTIKDLHKVLNTGNTSSCTSKIPLLLLKDNDHIKNSFTIMLPYHWTMPLYYKLNRMPHVFLVGLNQINQIAYDHGAQSVQRNVLTDVTSWQYNFFEYFNALGDREHWTRKGKGRRVNFDKIKAEFRDGEKIDEMGDYFKSDWKFLYEYIVRDKNLDIIKFIKEYEWKYSNWENDFKTRFTLFDKDEDKIVLKCNKIKLVKNGNIKRNARVYRINKAHVDGSNPCITDLIGFVSLSNYDLSEGKSTGFIYYNLGHNIENIDEYYKDKFLIKNTGEDVFRPAKLMN</sequence>
<comment type="subcellular location">
    <subcellularLocation>
        <location evidence="1">Nucleus</location>
    </subcellularLocation>
</comment>
<keyword evidence="3" id="KW-0539">Nucleus</keyword>
<dbReference type="OrthoDB" id="442863at2759"/>
<dbReference type="STRING" id="29833.A0A1E5R4A8"/>
<dbReference type="Pfam" id="PF06978">
    <property type="entry name" value="POP1_N"/>
    <property type="match status" value="1"/>
</dbReference>
<gene>
    <name evidence="6" type="ORF">AWRI3580_g3940</name>
</gene>
<dbReference type="EMBL" id="LPNN01000010">
    <property type="protein sequence ID" value="OEJ81711.1"/>
    <property type="molecule type" value="Genomic_DNA"/>
</dbReference>
<dbReference type="Proteomes" id="UP000095358">
    <property type="component" value="Unassembled WGS sequence"/>
</dbReference>
<comment type="caution">
    <text evidence="6">The sequence shown here is derived from an EMBL/GenBank/DDBJ whole genome shotgun (WGS) entry which is preliminary data.</text>
</comment>
<name>A0A1E5R4A8_HANUV</name>
<dbReference type="GO" id="GO:0001682">
    <property type="term" value="P:tRNA 5'-leader removal"/>
    <property type="evidence" value="ECO:0007669"/>
    <property type="project" value="InterPro"/>
</dbReference>
<evidence type="ECO:0000259" key="5">
    <source>
        <dbReference type="PROSITE" id="PS50309"/>
    </source>
</evidence>
<dbReference type="Pfam" id="PF08170">
    <property type="entry name" value="POPLD"/>
    <property type="match status" value="1"/>
</dbReference>
<evidence type="ECO:0000256" key="1">
    <source>
        <dbReference type="ARBA" id="ARBA00004123"/>
    </source>
</evidence>
<keyword evidence="2" id="KW-0819">tRNA processing</keyword>
<dbReference type="VEuPathDB" id="FungiDB:AWRI3580_g3940"/>